<gene>
    <name evidence="1" type="ORF">BDD41_2224</name>
</gene>
<comment type="caution">
    <text evidence="1">The sequence shown here is derived from an EMBL/GenBank/DDBJ whole genome shotgun (WGS) entry which is preliminary data.</text>
</comment>
<sequence>MEIRYVCSDEERRTDAVLSAVAQRAAALGIALAGTVQPVDPDAPPEKCNIVLALLPDGERRNVSFDLAPGMTGCRLDPDALEAAVMAVHDRLPGAQGLVVNKFGKQEAVGRGLVGAIGEACARGLPVLVGVSPQWREAFLAFAGGATEPLPADEDQVLAWLQAACLRRVA</sequence>
<dbReference type="RefSeq" id="WP_116221799.1">
    <property type="nucleotide sequence ID" value="NZ_CP038197.1"/>
</dbReference>
<accession>A0A3D9XG79</accession>
<dbReference type="Proteomes" id="UP000256941">
    <property type="component" value="Unassembled WGS sequence"/>
</dbReference>
<organism evidence="1 2">
    <name type="scientific">Paracoccus versutus</name>
    <name type="common">Thiobacillus versutus</name>
    <dbReference type="NCBI Taxonomy" id="34007"/>
    <lineage>
        <taxon>Bacteria</taxon>
        <taxon>Pseudomonadati</taxon>
        <taxon>Pseudomonadota</taxon>
        <taxon>Alphaproteobacteria</taxon>
        <taxon>Rhodobacterales</taxon>
        <taxon>Paracoccaceae</taxon>
        <taxon>Paracoccus</taxon>
    </lineage>
</organism>
<dbReference type="EMBL" id="QTUJ01000002">
    <property type="protein sequence ID" value="REF69515.1"/>
    <property type="molecule type" value="Genomic_DNA"/>
</dbReference>
<evidence type="ECO:0000313" key="2">
    <source>
        <dbReference type="Proteomes" id="UP000256941"/>
    </source>
</evidence>
<protein>
    <submittedName>
        <fullName evidence="1">Uncharacterized protein DUF2478</fullName>
    </submittedName>
</protein>
<proteinExistence type="predicted"/>
<dbReference type="Pfam" id="PF10649">
    <property type="entry name" value="DUF2478"/>
    <property type="match status" value="1"/>
</dbReference>
<dbReference type="InterPro" id="IPR018912">
    <property type="entry name" value="DUF2478"/>
</dbReference>
<dbReference type="AlphaFoldDB" id="A0A3D9XG79"/>
<evidence type="ECO:0000313" key="1">
    <source>
        <dbReference type="EMBL" id="REF69515.1"/>
    </source>
</evidence>
<name>A0A3D9XG79_PARVE</name>
<reference evidence="1 2" key="1">
    <citation type="submission" date="2018-08" db="EMBL/GenBank/DDBJ databases">
        <title>Genomic Encyclopedia of Archaeal and Bacterial Type Strains, Phase II (KMG-II): from individual species to whole genera.</title>
        <authorList>
            <person name="Goeker M."/>
        </authorList>
    </citation>
    <scope>NUCLEOTIDE SEQUENCE [LARGE SCALE GENOMIC DNA]</scope>
    <source>
        <strain evidence="1 2">DSM 17099</strain>
    </source>
</reference>